<keyword evidence="3 6" id="KW-0812">Transmembrane</keyword>
<comment type="subcellular location">
    <subcellularLocation>
        <location evidence="1">Cell membrane</location>
        <topology evidence="1">Multi-pass membrane protein</topology>
    </subcellularLocation>
</comment>
<feature type="signal peptide" evidence="7">
    <location>
        <begin position="1"/>
        <end position="22"/>
    </location>
</feature>
<dbReference type="Proteomes" id="UP000694844">
    <property type="component" value="Chromosome 3"/>
</dbReference>
<sequence length="455" mass="51777">MSKQSFHQVIFLLVYILAFGMARETTYSPTPKLYSRRSTEFNRNSTLEFLESSTELVKSKENYAQNQNSTTSLCRNCSNTYDSYMEFNKTSMNQGPNDTEHWTPNYTEQWTPNDTERWTPKYTEQWTPNDTEQWTPLPLSFNTTNKINETTSTLNSSQIVLENPDISSILTVFSSAAIFVGFVVVLLNSLVIIAFVRNRGLRQNNHYNLVMGLSFSDFLMGLSALITGFRLSFSILNSLISLCIVMNLFCAASLILSVYQIFCISLNRFLVLSESPWAKTLFDGNRKYCICIAGWASIFTLFCSLISPESDQTICLYASVFGKFVQVVRWTTCFLLLFFLFLTILFYFLAILEVKRRYTDLSSIASREIDAKKKERVMKSMKLVGMILLALVLFSSPMVFTTFYGNVPTLHLGAFAAANVNSLINPFLYCSRIKNIRTEILSMACCKSKSPSNVV</sequence>
<feature type="chain" id="PRO_5034319860" evidence="7">
    <location>
        <begin position="23"/>
        <end position="455"/>
    </location>
</feature>
<evidence type="ECO:0000256" key="2">
    <source>
        <dbReference type="ARBA" id="ARBA00022475"/>
    </source>
</evidence>
<name>A0A8B8D797_CRAVI</name>
<dbReference type="AlphaFoldDB" id="A0A8B8D797"/>
<evidence type="ECO:0000256" key="3">
    <source>
        <dbReference type="ARBA" id="ARBA00022692"/>
    </source>
</evidence>
<evidence type="ECO:0000256" key="4">
    <source>
        <dbReference type="ARBA" id="ARBA00022989"/>
    </source>
</evidence>
<protein>
    <submittedName>
        <fullName evidence="10">Lysophosphatidic acid receptor 3-like</fullName>
    </submittedName>
</protein>
<feature type="transmembrane region" description="Helical" evidence="6">
    <location>
        <begin position="410"/>
        <end position="430"/>
    </location>
</feature>
<dbReference type="InterPro" id="IPR017452">
    <property type="entry name" value="GPCR_Rhodpsn_7TM"/>
</dbReference>
<feature type="transmembrane region" description="Helical" evidence="6">
    <location>
        <begin position="208"/>
        <end position="233"/>
    </location>
</feature>
<evidence type="ECO:0000256" key="7">
    <source>
        <dbReference type="SAM" id="SignalP"/>
    </source>
</evidence>
<accession>A0A8B8D797</accession>
<dbReference type="InterPro" id="IPR000276">
    <property type="entry name" value="GPCR_Rhodpsn"/>
</dbReference>
<gene>
    <name evidence="10" type="primary">LOC111124149</name>
</gene>
<evidence type="ECO:0000259" key="8">
    <source>
        <dbReference type="PROSITE" id="PS50262"/>
    </source>
</evidence>
<dbReference type="OrthoDB" id="10540879at2759"/>
<feature type="transmembrane region" description="Helical" evidence="6">
    <location>
        <begin position="383"/>
        <end position="404"/>
    </location>
</feature>
<dbReference type="Gene3D" id="1.20.1070.10">
    <property type="entry name" value="Rhodopsin 7-helix transmembrane proteins"/>
    <property type="match status" value="1"/>
</dbReference>
<evidence type="ECO:0000313" key="10">
    <source>
        <dbReference type="RefSeq" id="XP_022322721.1"/>
    </source>
</evidence>
<dbReference type="PRINTS" id="PR00237">
    <property type="entry name" value="GPCRRHODOPSN"/>
</dbReference>
<reference evidence="10" key="1">
    <citation type="submission" date="2025-08" db="UniProtKB">
        <authorList>
            <consortium name="RefSeq"/>
        </authorList>
    </citation>
    <scope>IDENTIFICATION</scope>
    <source>
        <tissue evidence="10">Whole sample</tissue>
    </source>
</reference>
<dbReference type="SUPFAM" id="SSF81321">
    <property type="entry name" value="Family A G protein-coupled receptor-like"/>
    <property type="match status" value="1"/>
</dbReference>
<proteinExistence type="predicted"/>
<dbReference type="GO" id="GO:0005886">
    <property type="term" value="C:plasma membrane"/>
    <property type="evidence" value="ECO:0007669"/>
    <property type="project" value="UniProtKB-SubCell"/>
</dbReference>
<dbReference type="CDD" id="cd00637">
    <property type="entry name" value="7tm_classA_rhodopsin-like"/>
    <property type="match status" value="1"/>
</dbReference>
<dbReference type="GeneID" id="111124149"/>
<keyword evidence="9" id="KW-1185">Reference proteome</keyword>
<dbReference type="RefSeq" id="XP_022322721.1">
    <property type="nucleotide sequence ID" value="XM_022467013.1"/>
</dbReference>
<feature type="transmembrane region" description="Helical" evidence="6">
    <location>
        <begin position="239"/>
        <end position="267"/>
    </location>
</feature>
<dbReference type="Pfam" id="PF00001">
    <property type="entry name" value="7tm_1"/>
    <property type="match status" value="1"/>
</dbReference>
<feature type="transmembrane region" description="Helical" evidence="6">
    <location>
        <begin position="327"/>
        <end position="352"/>
    </location>
</feature>
<dbReference type="PANTHER" id="PTHR22750">
    <property type="entry name" value="G-PROTEIN COUPLED RECEPTOR"/>
    <property type="match status" value="1"/>
</dbReference>
<keyword evidence="5 6" id="KW-0472">Membrane</keyword>
<evidence type="ECO:0000313" key="9">
    <source>
        <dbReference type="Proteomes" id="UP000694844"/>
    </source>
</evidence>
<dbReference type="SMART" id="SM01381">
    <property type="entry name" value="7TM_GPCR_Srsx"/>
    <property type="match status" value="1"/>
</dbReference>
<dbReference type="PROSITE" id="PS50262">
    <property type="entry name" value="G_PROTEIN_RECEP_F1_2"/>
    <property type="match status" value="1"/>
</dbReference>
<feature type="transmembrane region" description="Helical" evidence="6">
    <location>
        <begin position="172"/>
        <end position="196"/>
    </location>
</feature>
<evidence type="ECO:0000256" key="5">
    <source>
        <dbReference type="ARBA" id="ARBA00023136"/>
    </source>
</evidence>
<evidence type="ECO:0000256" key="1">
    <source>
        <dbReference type="ARBA" id="ARBA00004651"/>
    </source>
</evidence>
<organism evidence="9 10">
    <name type="scientific">Crassostrea virginica</name>
    <name type="common">Eastern oyster</name>
    <dbReference type="NCBI Taxonomy" id="6565"/>
    <lineage>
        <taxon>Eukaryota</taxon>
        <taxon>Metazoa</taxon>
        <taxon>Spiralia</taxon>
        <taxon>Lophotrochozoa</taxon>
        <taxon>Mollusca</taxon>
        <taxon>Bivalvia</taxon>
        <taxon>Autobranchia</taxon>
        <taxon>Pteriomorphia</taxon>
        <taxon>Ostreida</taxon>
        <taxon>Ostreoidea</taxon>
        <taxon>Ostreidae</taxon>
        <taxon>Crassostrea</taxon>
    </lineage>
</organism>
<keyword evidence="2" id="KW-1003">Cell membrane</keyword>
<feature type="domain" description="G-protein coupled receptors family 1 profile" evidence="8">
    <location>
        <begin position="187"/>
        <end position="429"/>
    </location>
</feature>
<keyword evidence="4 6" id="KW-1133">Transmembrane helix</keyword>
<keyword evidence="7" id="KW-0732">Signal</keyword>
<dbReference type="GO" id="GO:0004930">
    <property type="term" value="F:G protein-coupled receptor activity"/>
    <property type="evidence" value="ECO:0007669"/>
    <property type="project" value="InterPro"/>
</dbReference>
<dbReference type="KEGG" id="cvn:111124149"/>
<feature type="transmembrane region" description="Helical" evidence="6">
    <location>
        <begin position="288"/>
        <end position="307"/>
    </location>
</feature>
<evidence type="ECO:0000256" key="6">
    <source>
        <dbReference type="SAM" id="Phobius"/>
    </source>
</evidence>